<sequence length="117" mass="13311">MKLSTSLMCIYLKQTPLKRNDFASITKTLYEVCALVYKERMISTQKASKTNQTKLLLFVKRITGAVCKDRHFKQFGVGGVCDWVARIGSQLVPFLDRPIRNGKRRGGSDPSNYVLQH</sequence>
<dbReference type="EMBL" id="CAKMRJ010005412">
    <property type="protein sequence ID" value="CAH1442135.1"/>
    <property type="molecule type" value="Genomic_DNA"/>
</dbReference>
<gene>
    <name evidence="1" type="ORF">LVIROSA_LOCUS28144</name>
</gene>
<comment type="caution">
    <text evidence="1">The sequence shown here is derived from an EMBL/GenBank/DDBJ whole genome shotgun (WGS) entry which is preliminary data.</text>
</comment>
<evidence type="ECO:0000313" key="1">
    <source>
        <dbReference type="EMBL" id="CAH1442135.1"/>
    </source>
</evidence>
<keyword evidence="2" id="KW-1185">Reference proteome</keyword>
<organism evidence="1 2">
    <name type="scientific">Lactuca virosa</name>
    <dbReference type="NCBI Taxonomy" id="75947"/>
    <lineage>
        <taxon>Eukaryota</taxon>
        <taxon>Viridiplantae</taxon>
        <taxon>Streptophyta</taxon>
        <taxon>Embryophyta</taxon>
        <taxon>Tracheophyta</taxon>
        <taxon>Spermatophyta</taxon>
        <taxon>Magnoliopsida</taxon>
        <taxon>eudicotyledons</taxon>
        <taxon>Gunneridae</taxon>
        <taxon>Pentapetalae</taxon>
        <taxon>asterids</taxon>
        <taxon>campanulids</taxon>
        <taxon>Asterales</taxon>
        <taxon>Asteraceae</taxon>
        <taxon>Cichorioideae</taxon>
        <taxon>Cichorieae</taxon>
        <taxon>Lactucinae</taxon>
        <taxon>Lactuca</taxon>
    </lineage>
</organism>
<name>A0AAU9NVZ6_9ASTR</name>
<dbReference type="Proteomes" id="UP001157418">
    <property type="component" value="Unassembled WGS sequence"/>
</dbReference>
<reference evidence="1 2" key="1">
    <citation type="submission" date="2022-01" db="EMBL/GenBank/DDBJ databases">
        <authorList>
            <person name="Xiong W."/>
            <person name="Schranz E."/>
        </authorList>
    </citation>
    <scope>NUCLEOTIDE SEQUENCE [LARGE SCALE GENOMIC DNA]</scope>
</reference>
<protein>
    <submittedName>
        <fullName evidence="1">Uncharacterized protein</fullName>
    </submittedName>
</protein>
<proteinExistence type="predicted"/>
<evidence type="ECO:0000313" key="2">
    <source>
        <dbReference type="Proteomes" id="UP001157418"/>
    </source>
</evidence>
<dbReference type="AlphaFoldDB" id="A0AAU9NVZ6"/>
<accession>A0AAU9NVZ6</accession>